<dbReference type="Pfam" id="PF02518">
    <property type="entry name" value="HATPase_c"/>
    <property type="match status" value="1"/>
</dbReference>
<evidence type="ECO:0000256" key="6">
    <source>
        <dbReference type="ARBA" id="ARBA00022553"/>
    </source>
</evidence>
<evidence type="ECO:0000256" key="15">
    <source>
        <dbReference type="SAM" id="Phobius"/>
    </source>
</evidence>
<comment type="catalytic activity">
    <reaction evidence="1">
        <text>ATP + protein L-histidine = ADP + protein N-phospho-L-histidine.</text>
        <dbReference type="EC" id="2.7.13.3"/>
    </reaction>
</comment>
<dbReference type="InterPro" id="IPR050980">
    <property type="entry name" value="2C_sensor_his_kinase"/>
</dbReference>
<keyword evidence="14 15" id="KW-0472">Membrane</keyword>
<evidence type="ECO:0000256" key="1">
    <source>
        <dbReference type="ARBA" id="ARBA00000085"/>
    </source>
</evidence>
<evidence type="ECO:0000313" key="18">
    <source>
        <dbReference type="EMBL" id="VAW17357.1"/>
    </source>
</evidence>
<proteinExistence type="predicted"/>
<evidence type="ECO:0000256" key="3">
    <source>
        <dbReference type="ARBA" id="ARBA00012438"/>
    </source>
</evidence>
<evidence type="ECO:0000259" key="17">
    <source>
        <dbReference type="PROSITE" id="PS50885"/>
    </source>
</evidence>
<evidence type="ECO:0000256" key="4">
    <source>
        <dbReference type="ARBA" id="ARBA00022475"/>
    </source>
</evidence>
<dbReference type="SMART" id="SM00387">
    <property type="entry name" value="HATPase_c"/>
    <property type="match status" value="1"/>
</dbReference>
<dbReference type="PROSITE" id="PS50885">
    <property type="entry name" value="HAMP"/>
    <property type="match status" value="1"/>
</dbReference>
<dbReference type="SUPFAM" id="SSF55874">
    <property type="entry name" value="ATPase domain of HSP90 chaperone/DNA topoisomerase II/histidine kinase"/>
    <property type="match status" value="1"/>
</dbReference>
<name>A0A3B0TVD5_9ZZZZ</name>
<comment type="subcellular location">
    <subcellularLocation>
        <location evidence="2">Cell inner membrane</location>
        <topology evidence="2">Multi-pass membrane protein</topology>
    </subcellularLocation>
</comment>
<dbReference type="EC" id="2.7.13.3" evidence="3"/>
<feature type="transmembrane region" description="Helical" evidence="15">
    <location>
        <begin position="12"/>
        <end position="33"/>
    </location>
</feature>
<evidence type="ECO:0000259" key="16">
    <source>
        <dbReference type="PROSITE" id="PS50109"/>
    </source>
</evidence>
<dbReference type="GO" id="GO:0005524">
    <property type="term" value="F:ATP binding"/>
    <property type="evidence" value="ECO:0007669"/>
    <property type="project" value="UniProtKB-KW"/>
</dbReference>
<dbReference type="PANTHER" id="PTHR44936:SF5">
    <property type="entry name" value="SENSOR HISTIDINE KINASE ENVZ"/>
    <property type="match status" value="1"/>
</dbReference>
<dbReference type="PANTHER" id="PTHR44936">
    <property type="entry name" value="SENSOR PROTEIN CREC"/>
    <property type="match status" value="1"/>
</dbReference>
<dbReference type="InterPro" id="IPR003594">
    <property type="entry name" value="HATPase_dom"/>
</dbReference>
<protein>
    <recommendedName>
        <fullName evidence="3">histidine kinase</fullName>
        <ecNumber evidence="3">2.7.13.3</ecNumber>
    </recommendedName>
</protein>
<dbReference type="PROSITE" id="PS50109">
    <property type="entry name" value="HIS_KIN"/>
    <property type="match status" value="1"/>
</dbReference>
<dbReference type="GO" id="GO:0000155">
    <property type="term" value="F:phosphorelay sensor kinase activity"/>
    <property type="evidence" value="ECO:0007669"/>
    <property type="project" value="InterPro"/>
</dbReference>
<keyword evidence="11" id="KW-0067">ATP-binding</keyword>
<dbReference type="InterPro" id="IPR036097">
    <property type="entry name" value="HisK_dim/P_sf"/>
</dbReference>
<gene>
    <name evidence="18" type="ORF">MNBD_ALPHA09-1710</name>
</gene>
<evidence type="ECO:0000256" key="9">
    <source>
        <dbReference type="ARBA" id="ARBA00022741"/>
    </source>
</evidence>
<evidence type="ECO:0000256" key="7">
    <source>
        <dbReference type="ARBA" id="ARBA00022679"/>
    </source>
</evidence>
<dbReference type="Gene3D" id="1.10.287.130">
    <property type="match status" value="1"/>
</dbReference>
<keyword evidence="9" id="KW-0547">Nucleotide-binding</keyword>
<keyword evidence="5" id="KW-0997">Cell inner membrane</keyword>
<dbReference type="InterPro" id="IPR003661">
    <property type="entry name" value="HisK_dim/P_dom"/>
</dbReference>
<evidence type="ECO:0000256" key="14">
    <source>
        <dbReference type="ARBA" id="ARBA00023136"/>
    </source>
</evidence>
<keyword evidence="8 15" id="KW-0812">Transmembrane</keyword>
<dbReference type="CDD" id="cd00082">
    <property type="entry name" value="HisKA"/>
    <property type="match status" value="1"/>
</dbReference>
<dbReference type="InterPro" id="IPR004358">
    <property type="entry name" value="Sig_transdc_His_kin-like_C"/>
</dbReference>
<evidence type="ECO:0000256" key="11">
    <source>
        <dbReference type="ARBA" id="ARBA00022840"/>
    </source>
</evidence>
<feature type="transmembrane region" description="Helical" evidence="15">
    <location>
        <begin position="177"/>
        <end position="196"/>
    </location>
</feature>
<keyword evidence="4" id="KW-1003">Cell membrane</keyword>
<dbReference type="InterPro" id="IPR005467">
    <property type="entry name" value="His_kinase_dom"/>
</dbReference>
<dbReference type="InterPro" id="IPR036890">
    <property type="entry name" value="HATPase_C_sf"/>
</dbReference>
<dbReference type="EMBL" id="UOEM01000104">
    <property type="protein sequence ID" value="VAW17357.1"/>
    <property type="molecule type" value="Genomic_DNA"/>
</dbReference>
<dbReference type="SMART" id="SM00304">
    <property type="entry name" value="HAMP"/>
    <property type="match status" value="1"/>
</dbReference>
<dbReference type="AlphaFoldDB" id="A0A3B0TVD5"/>
<keyword evidence="12 15" id="KW-1133">Transmembrane helix</keyword>
<evidence type="ECO:0000256" key="2">
    <source>
        <dbReference type="ARBA" id="ARBA00004429"/>
    </source>
</evidence>
<keyword evidence="10" id="KW-0418">Kinase</keyword>
<feature type="domain" description="Histidine kinase" evidence="16">
    <location>
        <begin position="257"/>
        <end position="458"/>
    </location>
</feature>
<dbReference type="InterPro" id="IPR003660">
    <property type="entry name" value="HAMP_dom"/>
</dbReference>
<keyword evidence="7" id="KW-0808">Transferase</keyword>
<keyword evidence="6" id="KW-0597">Phosphoprotein</keyword>
<evidence type="ECO:0000256" key="5">
    <source>
        <dbReference type="ARBA" id="ARBA00022519"/>
    </source>
</evidence>
<evidence type="ECO:0000256" key="8">
    <source>
        <dbReference type="ARBA" id="ARBA00022692"/>
    </source>
</evidence>
<evidence type="ECO:0000256" key="10">
    <source>
        <dbReference type="ARBA" id="ARBA00022777"/>
    </source>
</evidence>
<reference evidence="18" key="1">
    <citation type="submission" date="2018-06" db="EMBL/GenBank/DDBJ databases">
        <authorList>
            <person name="Zhirakovskaya E."/>
        </authorList>
    </citation>
    <scope>NUCLEOTIDE SEQUENCE</scope>
</reference>
<dbReference type="PRINTS" id="PR00344">
    <property type="entry name" value="BCTRLSENSOR"/>
</dbReference>
<organism evidence="18">
    <name type="scientific">hydrothermal vent metagenome</name>
    <dbReference type="NCBI Taxonomy" id="652676"/>
    <lineage>
        <taxon>unclassified sequences</taxon>
        <taxon>metagenomes</taxon>
        <taxon>ecological metagenomes</taxon>
    </lineage>
</organism>
<dbReference type="SUPFAM" id="SSF47384">
    <property type="entry name" value="Homodimeric domain of signal transducing histidine kinase"/>
    <property type="match status" value="1"/>
</dbReference>
<evidence type="ECO:0000256" key="12">
    <source>
        <dbReference type="ARBA" id="ARBA00022989"/>
    </source>
</evidence>
<dbReference type="SMART" id="SM00388">
    <property type="entry name" value="HisKA"/>
    <property type="match status" value="1"/>
</dbReference>
<dbReference type="Pfam" id="PF00672">
    <property type="entry name" value="HAMP"/>
    <property type="match status" value="1"/>
</dbReference>
<keyword evidence="13" id="KW-0902">Two-component regulatory system</keyword>
<dbReference type="GO" id="GO:0005886">
    <property type="term" value="C:plasma membrane"/>
    <property type="evidence" value="ECO:0007669"/>
    <property type="project" value="UniProtKB-SubCell"/>
</dbReference>
<feature type="domain" description="HAMP" evidence="17">
    <location>
        <begin position="197"/>
        <end position="249"/>
    </location>
</feature>
<dbReference type="Pfam" id="PF00512">
    <property type="entry name" value="HisKA"/>
    <property type="match status" value="1"/>
</dbReference>
<sequence>MKRLIPDSIAARTLAVLILGLAFSHIISVALYISDRTGGPTFSGGEPIGTRIATIERVITSATEAERPRLVEIADAPRLHVTLTPKSAVEARPPGNLPPGGLGEALTAQLNPANLPALRLQKTSLPAVDLLHGPAPPGTVEESMAEAMMVSVPLPGGSWLNFAVPVEAPKPFWSLRFVLSMAVMLLAVAIFSGLVVHHFTKPLATFAAAAQRLGVDVNAPPLPEGGPAEVRLATRAFNEMQGRIRRFVEDRTQMIAAISHDLGTPITRMRLRAEFVEDEEQRSKMLADLDDMEKMVFSALSFARDEADREPHARVDLRTLLQRVCDDAGDAGHPVALEVGNAAVPYSCRPVALRRALSNLINNAVGYGHRARVSLIQEAEATGALLVTIDDDGPGIPPDRQEDVFKPFFRLESSRSRETGGTGLGLTVARTIIRAHGGDMALSNRDEGGLRVTVRLPR</sequence>
<accession>A0A3B0TVD5</accession>
<dbReference type="Gene3D" id="3.30.565.10">
    <property type="entry name" value="Histidine kinase-like ATPase, C-terminal domain"/>
    <property type="match status" value="1"/>
</dbReference>
<evidence type="ECO:0000256" key="13">
    <source>
        <dbReference type="ARBA" id="ARBA00023012"/>
    </source>
</evidence>